<accession>A0A2V1D7W2</accession>
<dbReference type="STRING" id="97972.A0A2V1D7W2"/>
<dbReference type="AlphaFoldDB" id="A0A2V1D7W2"/>
<proteinExistence type="predicted"/>
<keyword evidence="1" id="KW-0732">Signal</keyword>
<dbReference type="EMBL" id="KZ805548">
    <property type="protein sequence ID" value="PVH94148.1"/>
    <property type="molecule type" value="Genomic_DNA"/>
</dbReference>
<keyword evidence="3" id="KW-1185">Reference proteome</keyword>
<evidence type="ECO:0000313" key="3">
    <source>
        <dbReference type="Proteomes" id="UP000244855"/>
    </source>
</evidence>
<dbReference type="PANTHER" id="PTHR39603">
    <property type="entry name" value="CYANOVIRIN-N DOMAIN-CONTAINING PROTEIN"/>
    <property type="match status" value="1"/>
</dbReference>
<organism evidence="2 3">
    <name type="scientific">Periconia macrospinosa</name>
    <dbReference type="NCBI Taxonomy" id="97972"/>
    <lineage>
        <taxon>Eukaryota</taxon>
        <taxon>Fungi</taxon>
        <taxon>Dikarya</taxon>
        <taxon>Ascomycota</taxon>
        <taxon>Pezizomycotina</taxon>
        <taxon>Dothideomycetes</taxon>
        <taxon>Pleosporomycetidae</taxon>
        <taxon>Pleosporales</taxon>
        <taxon>Massarineae</taxon>
        <taxon>Periconiaceae</taxon>
        <taxon>Periconia</taxon>
    </lineage>
</organism>
<evidence type="ECO:0000256" key="1">
    <source>
        <dbReference type="SAM" id="SignalP"/>
    </source>
</evidence>
<evidence type="ECO:0000313" key="2">
    <source>
        <dbReference type="EMBL" id="PVH94148.1"/>
    </source>
</evidence>
<name>A0A2V1D7W2_9PLEO</name>
<gene>
    <name evidence="2" type="ORF">DM02DRAFT_200491</name>
</gene>
<feature type="chain" id="PRO_5015841725" description="Ecp2 effector protein domain-containing protein" evidence="1">
    <location>
        <begin position="23"/>
        <end position="170"/>
    </location>
</feature>
<dbReference type="OrthoDB" id="2112446at2759"/>
<protein>
    <recommendedName>
        <fullName evidence="4">Ecp2 effector protein domain-containing protein</fullName>
    </recommendedName>
</protein>
<dbReference type="PANTHER" id="PTHR39603:SF1">
    <property type="entry name" value="CYANOVIRIN-N DOMAIN-CONTAINING PROTEIN"/>
    <property type="match status" value="1"/>
</dbReference>
<reference evidence="2 3" key="1">
    <citation type="journal article" date="2018" name="Sci. Rep.">
        <title>Comparative genomics provides insights into the lifestyle and reveals functional heterogeneity of dark septate endophytic fungi.</title>
        <authorList>
            <person name="Knapp D.G."/>
            <person name="Nemeth J.B."/>
            <person name="Barry K."/>
            <person name="Hainaut M."/>
            <person name="Henrissat B."/>
            <person name="Johnson J."/>
            <person name="Kuo A."/>
            <person name="Lim J.H.P."/>
            <person name="Lipzen A."/>
            <person name="Nolan M."/>
            <person name="Ohm R.A."/>
            <person name="Tamas L."/>
            <person name="Grigoriev I.V."/>
            <person name="Spatafora J.W."/>
            <person name="Nagy L.G."/>
            <person name="Kovacs G.M."/>
        </authorList>
    </citation>
    <scope>NUCLEOTIDE SEQUENCE [LARGE SCALE GENOMIC DNA]</scope>
    <source>
        <strain evidence="2 3">DSE2036</strain>
    </source>
</reference>
<feature type="signal peptide" evidence="1">
    <location>
        <begin position="1"/>
        <end position="22"/>
    </location>
</feature>
<evidence type="ECO:0008006" key="4">
    <source>
        <dbReference type="Google" id="ProtNLM"/>
    </source>
</evidence>
<sequence>MFAAIKNLAIATALAHFHGTSAAPAPVAPEVIPGPGLPSLESLGLTSSYLYSLPRPVSDHTDNTHLLARADPRCGDEYDYGPVDGAIACFHYLQGLGQTPCSVPSGQRRVILCQSNGISITGHGIGQASWCQDVALGVLWTIDHCTRPQGDTAGWAVANGNGGFYIQTGR</sequence>
<dbReference type="Proteomes" id="UP000244855">
    <property type="component" value="Unassembled WGS sequence"/>
</dbReference>